<sequence length="100" mass="11416">MKGQHSCILEMKEGINHIFIKVISGKLRLNHGCFTPDGGTWLSAPTGGRKAHYILEEPNEYKIVIDIQKSFGRLDRIDIVNVRFFHSAIFQYEIVSERGV</sequence>
<evidence type="ECO:0000313" key="1">
    <source>
        <dbReference type="EMBL" id="HJB90365.1"/>
    </source>
</evidence>
<reference evidence="1" key="1">
    <citation type="journal article" date="2021" name="PeerJ">
        <title>Extensive microbial diversity within the chicken gut microbiome revealed by metagenomics and culture.</title>
        <authorList>
            <person name="Gilroy R."/>
            <person name="Ravi A."/>
            <person name="Getino M."/>
            <person name="Pursley I."/>
            <person name="Horton D.L."/>
            <person name="Alikhan N.F."/>
            <person name="Baker D."/>
            <person name="Gharbi K."/>
            <person name="Hall N."/>
            <person name="Watson M."/>
            <person name="Adriaenssens E.M."/>
            <person name="Foster-Nyarko E."/>
            <person name="Jarju S."/>
            <person name="Secka A."/>
            <person name="Antonio M."/>
            <person name="Oren A."/>
            <person name="Chaudhuri R.R."/>
            <person name="La Ragione R."/>
            <person name="Hildebrand F."/>
            <person name="Pallen M.J."/>
        </authorList>
    </citation>
    <scope>NUCLEOTIDE SEQUENCE</scope>
    <source>
        <strain evidence="1">USAMLcec3-2134</strain>
    </source>
</reference>
<protein>
    <submittedName>
        <fullName evidence="1">Uncharacterized protein</fullName>
    </submittedName>
</protein>
<accession>A0A9D2SBX3</accession>
<reference evidence="1" key="2">
    <citation type="submission" date="2021-04" db="EMBL/GenBank/DDBJ databases">
        <authorList>
            <person name="Gilroy R."/>
        </authorList>
    </citation>
    <scope>NUCLEOTIDE SEQUENCE</scope>
    <source>
        <strain evidence="1">USAMLcec3-2134</strain>
    </source>
</reference>
<proteinExistence type="predicted"/>
<comment type="caution">
    <text evidence="1">The sequence shown here is derived from an EMBL/GenBank/DDBJ whole genome shotgun (WGS) entry which is preliminary data.</text>
</comment>
<name>A0A9D2SBX3_9FIRM</name>
<organism evidence="1 2">
    <name type="scientific">Candidatus Eisenbergiella merdigallinarum</name>
    <dbReference type="NCBI Taxonomy" id="2838552"/>
    <lineage>
        <taxon>Bacteria</taxon>
        <taxon>Bacillati</taxon>
        <taxon>Bacillota</taxon>
        <taxon>Clostridia</taxon>
        <taxon>Lachnospirales</taxon>
        <taxon>Lachnospiraceae</taxon>
        <taxon>Eisenbergiella</taxon>
    </lineage>
</organism>
<dbReference type="EMBL" id="DWXE01000009">
    <property type="protein sequence ID" value="HJB90365.1"/>
    <property type="molecule type" value="Genomic_DNA"/>
</dbReference>
<evidence type="ECO:0000313" key="2">
    <source>
        <dbReference type="Proteomes" id="UP000886883"/>
    </source>
</evidence>
<dbReference type="Proteomes" id="UP000886883">
    <property type="component" value="Unassembled WGS sequence"/>
</dbReference>
<dbReference type="AlphaFoldDB" id="A0A9D2SBX3"/>
<gene>
    <name evidence="1" type="ORF">H9763_02735</name>
</gene>